<feature type="transmembrane region" description="Helical" evidence="1">
    <location>
        <begin position="12"/>
        <end position="30"/>
    </location>
</feature>
<dbReference type="Proteomes" id="UP001597469">
    <property type="component" value="Unassembled WGS sequence"/>
</dbReference>
<sequence length="172" mass="19363">MLATFLHSPTGIFHLTAALLAMLFGALTFYTEKGSLRHKQVGYVYVAAMVVVNVTAFQIYALFNRFGPFHGAAIWSSISILLGMVPVILKRPGNGKWLHLHYYFMNWSVVGLYAAFWAESLVRLFPIQYFWPVVVLATVGTVVIGARLIRRHKDRLVNQAIQSKPTIEPVRA</sequence>
<evidence type="ECO:0000313" key="3">
    <source>
        <dbReference type="Proteomes" id="UP001597469"/>
    </source>
</evidence>
<feature type="transmembrane region" description="Helical" evidence="1">
    <location>
        <begin position="42"/>
        <end position="63"/>
    </location>
</feature>
<reference evidence="3" key="1">
    <citation type="journal article" date="2019" name="Int. J. Syst. Evol. Microbiol.">
        <title>The Global Catalogue of Microorganisms (GCM) 10K type strain sequencing project: providing services to taxonomists for standard genome sequencing and annotation.</title>
        <authorList>
            <consortium name="The Broad Institute Genomics Platform"/>
            <consortium name="The Broad Institute Genome Sequencing Center for Infectious Disease"/>
            <person name="Wu L."/>
            <person name="Ma J."/>
        </authorList>
    </citation>
    <scope>NUCLEOTIDE SEQUENCE [LARGE SCALE GENOMIC DNA]</scope>
    <source>
        <strain evidence="3">KCTC 42805</strain>
    </source>
</reference>
<feature type="transmembrane region" description="Helical" evidence="1">
    <location>
        <begin position="69"/>
        <end position="88"/>
    </location>
</feature>
<keyword evidence="1" id="KW-1133">Transmembrane helix</keyword>
<name>A0ABW5LYA2_9BACT</name>
<gene>
    <name evidence="2" type="ORF">ACFSUS_00065</name>
</gene>
<accession>A0ABW5LYA2</accession>
<dbReference type="InterPro" id="IPR018750">
    <property type="entry name" value="DUF2306_membrane"/>
</dbReference>
<comment type="caution">
    <text evidence="2">The sequence shown here is derived from an EMBL/GenBank/DDBJ whole genome shotgun (WGS) entry which is preliminary data.</text>
</comment>
<keyword evidence="3" id="KW-1185">Reference proteome</keyword>
<keyword evidence="1" id="KW-0472">Membrane</keyword>
<dbReference type="RefSeq" id="WP_381517329.1">
    <property type="nucleotide sequence ID" value="NZ_JBHULN010000001.1"/>
</dbReference>
<organism evidence="2 3">
    <name type="scientific">Spirosoma soli</name>
    <dbReference type="NCBI Taxonomy" id="1770529"/>
    <lineage>
        <taxon>Bacteria</taxon>
        <taxon>Pseudomonadati</taxon>
        <taxon>Bacteroidota</taxon>
        <taxon>Cytophagia</taxon>
        <taxon>Cytophagales</taxon>
        <taxon>Cytophagaceae</taxon>
        <taxon>Spirosoma</taxon>
    </lineage>
</organism>
<evidence type="ECO:0000256" key="1">
    <source>
        <dbReference type="SAM" id="Phobius"/>
    </source>
</evidence>
<dbReference type="Pfam" id="PF10067">
    <property type="entry name" value="DUF2306"/>
    <property type="match status" value="1"/>
</dbReference>
<evidence type="ECO:0000313" key="2">
    <source>
        <dbReference type="EMBL" id="MFD2569006.1"/>
    </source>
</evidence>
<keyword evidence="1" id="KW-0812">Transmembrane</keyword>
<dbReference type="EMBL" id="JBHULN010000001">
    <property type="protein sequence ID" value="MFD2569006.1"/>
    <property type="molecule type" value="Genomic_DNA"/>
</dbReference>
<feature type="transmembrane region" description="Helical" evidence="1">
    <location>
        <begin position="129"/>
        <end position="149"/>
    </location>
</feature>
<protein>
    <submittedName>
        <fullName evidence="2">DUF2306 domain-containing protein</fullName>
    </submittedName>
</protein>
<proteinExistence type="predicted"/>
<feature type="transmembrane region" description="Helical" evidence="1">
    <location>
        <begin position="100"/>
        <end position="117"/>
    </location>
</feature>